<keyword evidence="2" id="KW-0732">Signal</keyword>
<feature type="signal peptide" evidence="2">
    <location>
        <begin position="1"/>
        <end position="18"/>
    </location>
</feature>
<feature type="region of interest" description="Disordered" evidence="1">
    <location>
        <begin position="139"/>
        <end position="165"/>
    </location>
</feature>
<gene>
    <name evidence="3" type="primary">WBP2NL-L1</name>
    <name evidence="3" type="ORF">Hamer_G020884</name>
</gene>
<feature type="region of interest" description="Disordered" evidence="1">
    <location>
        <begin position="203"/>
        <end position="261"/>
    </location>
</feature>
<protein>
    <submittedName>
        <fullName evidence="3">Postacrosomal sheath WW domain-binding protein-like 1</fullName>
    </submittedName>
</protein>
<dbReference type="Proteomes" id="UP000747542">
    <property type="component" value="Unassembled WGS sequence"/>
</dbReference>
<organism evidence="3 4">
    <name type="scientific">Homarus americanus</name>
    <name type="common">American lobster</name>
    <dbReference type="NCBI Taxonomy" id="6706"/>
    <lineage>
        <taxon>Eukaryota</taxon>
        <taxon>Metazoa</taxon>
        <taxon>Ecdysozoa</taxon>
        <taxon>Arthropoda</taxon>
        <taxon>Crustacea</taxon>
        <taxon>Multicrustacea</taxon>
        <taxon>Malacostraca</taxon>
        <taxon>Eumalacostraca</taxon>
        <taxon>Eucarida</taxon>
        <taxon>Decapoda</taxon>
        <taxon>Pleocyemata</taxon>
        <taxon>Astacidea</taxon>
        <taxon>Nephropoidea</taxon>
        <taxon>Nephropidae</taxon>
        <taxon>Homarus</taxon>
    </lineage>
</organism>
<evidence type="ECO:0000256" key="2">
    <source>
        <dbReference type="SAM" id="SignalP"/>
    </source>
</evidence>
<evidence type="ECO:0000256" key="1">
    <source>
        <dbReference type="SAM" id="MobiDB-lite"/>
    </source>
</evidence>
<evidence type="ECO:0000313" key="4">
    <source>
        <dbReference type="Proteomes" id="UP000747542"/>
    </source>
</evidence>
<reference evidence="3" key="1">
    <citation type="journal article" date="2021" name="Sci. Adv.">
        <title>The American lobster genome reveals insights on longevity, neural, and immune adaptations.</title>
        <authorList>
            <person name="Polinski J.M."/>
            <person name="Zimin A.V."/>
            <person name="Clark K.F."/>
            <person name="Kohn A.B."/>
            <person name="Sadowski N."/>
            <person name="Timp W."/>
            <person name="Ptitsyn A."/>
            <person name="Khanna P."/>
            <person name="Romanova D.Y."/>
            <person name="Williams P."/>
            <person name="Greenwood S.J."/>
            <person name="Moroz L.L."/>
            <person name="Walt D.R."/>
            <person name="Bodnar A.G."/>
        </authorList>
    </citation>
    <scope>NUCLEOTIDE SEQUENCE</scope>
    <source>
        <strain evidence="3">GMGI-L3</strain>
    </source>
</reference>
<evidence type="ECO:0000313" key="3">
    <source>
        <dbReference type="EMBL" id="KAG7165852.1"/>
    </source>
</evidence>
<dbReference type="AlphaFoldDB" id="A0A8J5JXU1"/>
<feature type="chain" id="PRO_5035299126" evidence="2">
    <location>
        <begin position="19"/>
        <end position="261"/>
    </location>
</feature>
<comment type="caution">
    <text evidence="3">The sequence shown here is derived from an EMBL/GenBank/DDBJ whole genome shotgun (WGS) entry which is preliminary data.</text>
</comment>
<proteinExistence type="predicted"/>
<feature type="compositionally biased region" description="Pro residues" evidence="1">
    <location>
        <begin position="211"/>
        <end position="252"/>
    </location>
</feature>
<name>A0A8J5JXU1_HOMAM</name>
<keyword evidence="4" id="KW-1185">Reference proteome</keyword>
<dbReference type="EMBL" id="JAHLQT010023275">
    <property type="protein sequence ID" value="KAG7165852.1"/>
    <property type="molecule type" value="Genomic_DNA"/>
</dbReference>
<accession>A0A8J5JXU1</accession>
<sequence length="261" mass="27787">MCPGALRLKSLLLHTALCQLCCKSPAIYDQRDEGDSCSRVPTDALEHLLGVLLSVVLATVGVLALADKPPTGPQLHHFTGQGGYDSFGQNSAPVPAYGGPSHDIGISHHGGGGGYPPPVYPPPQTYHQTGYQTHYVSIPRPIRQSGGDKGKSKGKGKGNPFKGIDQMFKDAGKKLTKFITIGFKKDYKKGGGFRDQHVPLYPAYHHQPESYGPPPKSYGPPPPSYGPPPPSYGPPPTSYGPPPTSYGPPPTSYGPQPVTYH</sequence>